<feature type="transmembrane region" description="Helical" evidence="8">
    <location>
        <begin position="306"/>
        <end position="335"/>
    </location>
</feature>
<dbReference type="GO" id="GO:0055085">
    <property type="term" value="P:transmembrane transport"/>
    <property type="evidence" value="ECO:0007669"/>
    <property type="project" value="TreeGrafter"/>
</dbReference>
<evidence type="ECO:0000256" key="4">
    <source>
        <dbReference type="ARBA" id="ARBA00022475"/>
    </source>
</evidence>
<evidence type="ECO:0000313" key="10">
    <source>
        <dbReference type="Proteomes" id="UP000257039"/>
    </source>
</evidence>
<dbReference type="AlphaFoldDB" id="A0A4P9VXL0"/>
<evidence type="ECO:0000256" key="7">
    <source>
        <dbReference type="ARBA" id="ARBA00023136"/>
    </source>
</evidence>
<dbReference type="Pfam" id="PF01594">
    <property type="entry name" value="AI-2E_transport"/>
    <property type="match status" value="1"/>
</dbReference>
<comment type="similarity">
    <text evidence="2">Belongs to the autoinducer-2 exporter (AI-2E) (TC 2.A.86) family.</text>
</comment>
<dbReference type="InterPro" id="IPR002549">
    <property type="entry name" value="AI-2E-like"/>
</dbReference>
<evidence type="ECO:0000313" key="9">
    <source>
        <dbReference type="EMBL" id="RDH46660.1"/>
    </source>
</evidence>
<feature type="transmembrane region" description="Helical" evidence="8">
    <location>
        <begin position="149"/>
        <end position="169"/>
    </location>
</feature>
<comment type="caution">
    <text evidence="9">The sequence shown here is derived from an EMBL/GenBank/DDBJ whole genome shotgun (WGS) entry which is preliminary data.</text>
</comment>
<evidence type="ECO:0000256" key="3">
    <source>
        <dbReference type="ARBA" id="ARBA00022448"/>
    </source>
</evidence>
<dbReference type="PANTHER" id="PTHR21716">
    <property type="entry name" value="TRANSMEMBRANE PROTEIN"/>
    <property type="match status" value="1"/>
</dbReference>
<organism evidence="9 10">
    <name type="scientific">Zooshikella ganghwensis</name>
    <dbReference type="NCBI Taxonomy" id="202772"/>
    <lineage>
        <taxon>Bacteria</taxon>
        <taxon>Pseudomonadati</taxon>
        <taxon>Pseudomonadota</taxon>
        <taxon>Gammaproteobacteria</taxon>
        <taxon>Oceanospirillales</taxon>
        <taxon>Zooshikellaceae</taxon>
        <taxon>Zooshikella</taxon>
    </lineage>
</organism>
<keyword evidence="4" id="KW-1003">Cell membrane</keyword>
<keyword evidence="5 8" id="KW-0812">Transmembrane</keyword>
<feature type="transmembrane region" description="Helical" evidence="8">
    <location>
        <begin position="56"/>
        <end position="81"/>
    </location>
</feature>
<dbReference type="EMBL" id="NDXW01000001">
    <property type="protein sequence ID" value="RDH46660.1"/>
    <property type="molecule type" value="Genomic_DNA"/>
</dbReference>
<evidence type="ECO:0000256" key="6">
    <source>
        <dbReference type="ARBA" id="ARBA00022989"/>
    </source>
</evidence>
<protein>
    <submittedName>
        <fullName evidence="9">AI-2E family transporter</fullName>
    </submittedName>
</protein>
<feature type="transmembrane region" description="Helical" evidence="8">
    <location>
        <begin position="271"/>
        <end position="294"/>
    </location>
</feature>
<sequence length="359" mass="39069">MTYTQRWFLLSMLVLIGILIYLLKPILSPFLVGMILAYLGDPIADRLEAKGMSRTLAVITVFIVLSLVFGILLLIFIPLLAGQIKTLIHQLPIWAAWLEENAFPWVYQHLGVDPESLKVNNVTRHIVSKWQTAGNLLTPILKSATDSGVAIITALTNLFLIPVVTFYLLRDWDVMTAKVGSLLPRNLEPVVAKLALECDEVLGAFLKGQLVVMLCLGIIYAAGLWLVGLQFAIIIGLTAGLASIVPYMGFIVGIGIALVAAVFQFDTWLPFVGVVVVFMVGQALEGMVLTPLLVGDRIGLHPVAVIFAILAGGQLFGFVGVLLALPIAAVIMVLLRHLKDIYTLSALYHANQQPITPDE</sequence>
<feature type="transmembrane region" description="Helical" evidence="8">
    <location>
        <begin position="210"/>
        <end position="237"/>
    </location>
</feature>
<evidence type="ECO:0000256" key="2">
    <source>
        <dbReference type="ARBA" id="ARBA00009773"/>
    </source>
</evidence>
<evidence type="ECO:0000256" key="5">
    <source>
        <dbReference type="ARBA" id="ARBA00022692"/>
    </source>
</evidence>
<keyword evidence="10" id="KW-1185">Reference proteome</keyword>
<dbReference type="GO" id="GO:0005886">
    <property type="term" value="C:plasma membrane"/>
    <property type="evidence" value="ECO:0007669"/>
    <property type="project" value="UniProtKB-SubCell"/>
</dbReference>
<evidence type="ECO:0000256" key="8">
    <source>
        <dbReference type="SAM" id="Phobius"/>
    </source>
</evidence>
<evidence type="ECO:0000256" key="1">
    <source>
        <dbReference type="ARBA" id="ARBA00004651"/>
    </source>
</evidence>
<dbReference type="Proteomes" id="UP000257039">
    <property type="component" value="Unassembled WGS sequence"/>
</dbReference>
<comment type="subcellular location">
    <subcellularLocation>
        <location evidence="1">Cell membrane</location>
        <topology evidence="1">Multi-pass membrane protein</topology>
    </subcellularLocation>
</comment>
<reference evidence="9 10" key="1">
    <citation type="submission" date="2017-04" db="EMBL/GenBank/DDBJ databases">
        <title>Draft genome sequence of Zooshikella ganghwensis VG4 isolated from Red Sea sediments.</title>
        <authorList>
            <person name="Rehman Z."/>
            <person name="Alam I."/>
            <person name="Kamau A."/>
            <person name="Bajic V."/>
            <person name="Leiknes T."/>
        </authorList>
    </citation>
    <scope>NUCLEOTIDE SEQUENCE [LARGE SCALE GENOMIC DNA]</scope>
    <source>
        <strain evidence="9 10">VG4</strain>
    </source>
</reference>
<keyword evidence="7 8" id="KW-0472">Membrane</keyword>
<accession>A0A4P9VXL0</accession>
<feature type="transmembrane region" description="Helical" evidence="8">
    <location>
        <begin position="244"/>
        <end position="265"/>
    </location>
</feature>
<keyword evidence="6 8" id="KW-1133">Transmembrane helix</keyword>
<proteinExistence type="inferred from homology"/>
<keyword evidence="3" id="KW-0813">Transport</keyword>
<gene>
    <name evidence="9" type="ORF">B9G39_06165</name>
</gene>
<dbReference type="PANTHER" id="PTHR21716:SF53">
    <property type="entry name" value="PERMEASE PERM-RELATED"/>
    <property type="match status" value="1"/>
</dbReference>
<feature type="transmembrane region" description="Helical" evidence="8">
    <location>
        <begin position="7"/>
        <end position="36"/>
    </location>
</feature>
<name>A0A4P9VXL0_9GAMM</name>